<dbReference type="AlphaFoldDB" id="A0ABD2D1E4"/>
<reference evidence="1 2" key="1">
    <citation type="journal article" date="2024" name="Ann. Entomol. Soc. Am.">
        <title>Genomic analyses of the southern and eastern yellowjacket wasps (Hymenoptera: Vespidae) reveal evolutionary signatures of social life.</title>
        <authorList>
            <person name="Catto M.A."/>
            <person name="Caine P.B."/>
            <person name="Orr S.E."/>
            <person name="Hunt B.G."/>
            <person name="Goodisman M.A.D."/>
        </authorList>
    </citation>
    <scope>NUCLEOTIDE SEQUENCE [LARGE SCALE GENOMIC DNA]</scope>
    <source>
        <strain evidence="1">232</strain>
        <tissue evidence="1">Head and thorax</tissue>
    </source>
</reference>
<evidence type="ECO:0000313" key="2">
    <source>
        <dbReference type="Proteomes" id="UP001607303"/>
    </source>
</evidence>
<organism evidence="1 2">
    <name type="scientific">Vespula maculifrons</name>
    <name type="common">Eastern yellow jacket</name>
    <name type="synonym">Wasp</name>
    <dbReference type="NCBI Taxonomy" id="7453"/>
    <lineage>
        <taxon>Eukaryota</taxon>
        <taxon>Metazoa</taxon>
        <taxon>Ecdysozoa</taxon>
        <taxon>Arthropoda</taxon>
        <taxon>Hexapoda</taxon>
        <taxon>Insecta</taxon>
        <taxon>Pterygota</taxon>
        <taxon>Neoptera</taxon>
        <taxon>Endopterygota</taxon>
        <taxon>Hymenoptera</taxon>
        <taxon>Apocrita</taxon>
        <taxon>Aculeata</taxon>
        <taxon>Vespoidea</taxon>
        <taxon>Vespidae</taxon>
        <taxon>Vespinae</taxon>
        <taxon>Vespula</taxon>
    </lineage>
</organism>
<accession>A0ABD2D1E4</accession>
<proteinExistence type="predicted"/>
<keyword evidence="2" id="KW-1185">Reference proteome</keyword>
<evidence type="ECO:0000313" key="1">
    <source>
        <dbReference type="EMBL" id="KAL2750213.1"/>
    </source>
</evidence>
<comment type="caution">
    <text evidence="1">The sequence shown here is derived from an EMBL/GenBank/DDBJ whole genome shotgun (WGS) entry which is preliminary data.</text>
</comment>
<sequence>MLNLVLCNAVHEKSIEQCAVERCAGRPYIWPFVRSDQHNTQRTILVSHLLLLRACTASYRKKNFKFSLVLKNVTTFKESNIAQFR</sequence>
<dbReference type="EMBL" id="JAYRBN010000024">
    <property type="protein sequence ID" value="KAL2750213.1"/>
    <property type="molecule type" value="Genomic_DNA"/>
</dbReference>
<gene>
    <name evidence="1" type="ORF">V1477_001552</name>
</gene>
<name>A0ABD2D1E4_VESMC</name>
<dbReference type="Proteomes" id="UP001607303">
    <property type="component" value="Unassembled WGS sequence"/>
</dbReference>
<protein>
    <submittedName>
        <fullName evidence="1">Uncharacterized protein</fullName>
    </submittedName>
</protein>